<proteinExistence type="predicted"/>
<dbReference type="EMBL" id="UINC01197366">
    <property type="protein sequence ID" value="SVE14814.1"/>
    <property type="molecule type" value="Genomic_DNA"/>
</dbReference>
<dbReference type="AlphaFoldDB" id="A0A383B4I8"/>
<dbReference type="SUPFAM" id="SSF52266">
    <property type="entry name" value="SGNH hydrolase"/>
    <property type="match status" value="1"/>
</dbReference>
<evidence type="ECO:0008006" key="3">
    <source>
        <dbReference type="Google" id="ProtNLM"/>
    </source>
</evidence>
<gene>
    <name evidence="2" type="ORF">METZ01_LOCUS467668</name>
</gene>
<keyword evidence="1" id="KW-0812">Transmembrane</keyword>
<evidence type="ECO:0000313" key="2">
    <source>
        <dbReference type="EMBL" id="SVE14814.1"/>
    </source>
</evidence>
<accession>A0A383B4I8</accession>
<protein>
    <recommendedName>
        <fullName evidence="3">SGNH hydrolase-type esterase domain-containing protein</fullName>
    </recommendedName>
</protein>
<feature type="non-terminal residue" evidence="2">
    <location>
        <position position="248"/>
    </location>
</feature>
<dbReference type="Gene3D" id="3.40.50.1110">
    <property type="entry name" value="SGNH hydrolase"/>
    <property type="match status" value="1"/>
</dbReference>
<dbReference type="InterPro" id="IPR036514">
    <property type="entry name" value="SGNH_hydro_sf"/>
</dbReference>
<feature type="non-terminal residue" evidence="2">
    <location>
        <position position="1"/>
    </location>
</feature>
<reference evidence="2" key="1">
    <citation type="submission" date="2018-05" db="EMBL/GenBank/DDBJ databases">
        <authorList>
            <person name="Lanie J.A."/>
            <person name="Ng W.-L."/>
            <person name="Kazmierczak K.M."/>
            <person name="Andrzejewski T.M."/>
            <person name="Davidsen T.M."/>
            <person name="Wayne K.J."/>
            <person name="Tettelin H."/>
            <person name="Glass J.I."/>
            <person name="Rusch D."/>
            <person name="Podicherti R."/>
            <person name="Tsui H.-C.T."/>
            <person name="Winkler M.E."/>
        </authorList>
    </citation>
    <scope>NUCLEOTIDE SEQUENCE</scope>
</reference>
<sequence length="248" mass="28502">IMRRNITLFFKKIINSSIVVIISTIISLLFAELIVAVVSPQDLSGSWSVLHESGLLLNRPDGSTKHQLKDMTVNYNFNKFHARDVGTYDIRKEKRVLMLGDSFSFGWLLKDKDTYGYKLAQNYPEWNWINASTGAWGLSEITKYTSLFCKQINPDRILVLLNKDDFRRSVISNLYSFAQGQLVTKNPSPSPRQRIKRVLNSLSIYQFLIENSHFVQLIWKVVNSPNGFFYAFDDSASSEKEISLEEIS</sequence>
<feature type="transmembrane region" description="Helical" evidence="1">
    <location>
        <begin position="12"/>
        <end position="38"/>
    </location>
</feature>
<name>A0A383B4I8_9ZZZZ</name>
<evidence type="ECO:0000256" key="1">
    <source>
        <dbReference type="SAM" id="Phobius"/>
    </source>
</evidence>
<keyword evidence="1" id="KW-1133">Transmembrane helix</keyword>
<organism evidence="2">
    <name type="scientific">marine metagenome</name>
    <dbReference type="NCBI Taxonomy" id="408172"/>
    <lineage>
        <taxon>unclassified sequences</taxon>
        <taxon>metagenomes</taxon>
        <taxon>ecological metagenomes</taxon>
    </lineage>
</organism>
<keyword evidence="1" id="KW-0472">Membrane</keyword>